<feature type="compositionally biased region" description="Basic and acidic residues" evidence="2">
    <location>
        <begin position="39"/>
        <end position="52"/>
    </location>
</feature>
<organism evidence="4 5">
    <name type="scientific">Solihabitans fulvus</name>
    <dbReference type="NCBI Taxonomy" id="1892852"/>
    <lineage>
        <taxon>Bacteria</taxon>
        <taxon>Bacillati</taxon>
        <taxon>Actinomycetota</taxon>
        <taxon>Actinomycetes</taxon>
        <taxon>Pseudonocardiales</taxon>
        <taxon>Pseudonocardiaceae</taxon>
        <taxon>Solihabitans</taxon>
    </lineage>
</organism>
<dbReference type="OrthoDB" id="5240615at2"/>
<dbReference type="InterPro" id="IPR008979">
    <property type="entry name" value="Galactose-bd-like_sf"/>
</dbReference>
<dbReference type="SUPFAM" id="SSF49785">
    <property type="entry name" value="Galactose-binding domain-like"/>
    <property type="match status" value="1"/>
</dbReference>
<dbReference type="Pfam" id="PF02129">
    <property type="entry name" value="Peptidase_S15"/>
    <property type="match status" value="1"/>
</dbReference>
<dbReference type="InterPro" id="IPR005674">
    <property type="entry name" value="CocE/Ser_esterase"/>
</dbReference>
<feature type="region of interest" description="Disordered" evidence="2">
    <location>
        <begin position="39"/>
        <end position="63"/>
    </location>
</feature>
<dbReference type="NCBIfam" id="NF003780">
    <property type="entry name" value="PRK05371.1-1"/>
    <property type="match status" value="1"/>
</dbReference>
<feature type="region of interest" description="Disordered" evidence="2">
    <location>
        <begin position="467"/>
        <end position="486"/>
    </location>
</feature>
<evidence type="ECO:0000313" key="4">
    <source>
        <dbReference type="EMBL" id="KAA2254464.1"/>
    </source>
</evidence>
<evidence type="ECO:0000256" key="2">
    <source>
        <dbReference type="SAM" id="MobiDB-lite"/>
    </source>
</evidence>
<evidence type="ECO:0000313" key="5">
    <source>
        <dbReference type="Proteomes" id="UP000323454"/>
    </source>
</evidence>
<name>A0A5B2WUB3_9PSEU</name>
<gene>
    <name evidence="4" type="ORF">F0L68_30235</name>
</gene>
<dbReference type="Proteomes" id="UP000323454">
    <property type="component" value="Unassembled WGS sequence"/>
</dbReference>
<evidence type="ECO:0000259" key="3">
    <source>
        <dbReference type="SMART" id="SM00939"/>
    </source>
</evidence>
<dbReference type="SMART" id="SM00939">
    <property type="entry name" value="PepX_C"/>
    <property type="match status" value="1"/>
</dbReference>
<dbReference type="Gene3D" id="3.40.50.1820">
    <property type="entry name" value="alpha/beta hydrolase"/>
    <property type="match status" value="2"/>
</dbReference>
<dbReference type="GO" id="GO:0008239">
    <property type="term" value="F:dipeptidyl-peptidase activity"/>
    <property type="evidence" value="ECO:0007669"/>
    <property type="project" value="InterPro"/>
</dbReference>
<dbReference type="SUPFAM" id="SSF53474">
    <property type="entry name" value="alpha/beta-Hydrolases"/>
    <property type="match status" value="1"/>
</dbReference>
<comment type="caution">
    <text evidence="4">The sequence shown here is derived from an EMBL/GenBank/DDBJ whole genome shotgun (WGS) entry which is preliminary data.</text>
</comment>
<dbReference type="Gene3D" id="2.60.120.260">
    <property type="entry name" value="Galactose-binding domain-like"/>
    <property type="match status" value="1"/>
</dbReference>
<feature type="domain" description="Xaa-Pro dipeptidyl-peptidase C-terminal" evidence="3">
    <location>
        <begin position="417"/>
        <end position="696"/>
    </location>
</feature>
<dbReference type="EMBL" id="VUOB01000061">
    <property type="protein sequence ID" value="KAA2254464.1"/>
    <property type="molecule type" value="Genomic_DNA"/>
</dbReference>
<feature type="region of interest" description="Disordered" evidence="2">
    <location>
        <begin position="686"/>
        <end position="713"/>
    </location>
</feature>
<accession>A0A5B2WUB3</accession>
<dbReference type="InterPro" id="IPR029058">
    <property type="entry name" value="AB_hydrolase_fold"/>
</dbReference>
<protein>
    <submittedName>
        <fullName evidence="4">Xaa-Pro dipeptidyl-peptidase</fullName>
    </submittedName>
</protein>
<keyword evidence="1" id="KW-0378">Hydrolase</keyword>
<dbReference type="Pfam" id="PF08530">
    <property type="entry name" value="PepX_C"/>
    <property type="match status" value="1"/>
</dbReference>
<reference evidence="4 5" key="1">
    <citation type="submission" date="2019-09" db="EMBL/GenBank/DDBJ databases">
        <title>Goodfellowia gen. nov., a new genus of the Pseudonocardineae related to Actinoalloteichus, containing Goodfellowia coeruleoviolacea gen. nov., comb. nov. gen. nov., comb. nov.</title>
        <authorList>
            <person name="Labeda D."/>
        </authorList>
    </citation>
    <scope>NUCLEOTIDE SEQUENCE [LARGE SCALE GENOMIC DNA]</scope>
    <source>
        <strain evidence="4 5">AN110305</strain>
    </source>
</reference>
<dbReference type="InterPro" id="IPR013736">
    <property type="entry name" value="Xaa-Pro_dipept_C"/>
</dbReference>
<dbReference type="InterPro" id="IPR000383">
    <property type="entry name" value="Xaa-Pro-like_dom"/>
</dbReference>
<proteinExistence type="predicted"/>
<keyword evidence="5" id="KW-1185">Reference proteome</keyword>
<evidence type="ECO:0000256" key="1">
    <source>
        <dbReference type="ARBA" id="ARBA00022801"/>
    </source>
</evidence>
<dbReference type="NCBIfam" id="TIGR00976">
    <property type="entry name" value="CocE_NonD"/>
    <property type="match status" value="1"/>
</dbReference>
<reference evidence="4 5" key="2">
    <citation type="submission" date="2019-09" db="EMBL/GenBank/DDBJ databases">
        <authorList>
            <person name="Jin C."/>
        </authorList>
    </citation>
    <scope>NUCLEOTIDE SEQUENCE [LARGE SCALE GENOMIC DNA]</scope>
    <source>
        <strain evidence="4 5">AN110305</strain>
    </source>
</reference>
<sequence length="713" mass="75418">MVRSLCVRQVGGRVNRTVPTQRKKPPGWRIVFPRRVTSDNDRRSALPGREPRSLALRHRTQGGAVNPAKSRALTVLLTVVGCVLLSAPGFAQAAVPASTVRDGGSQPIYSFTNAIRETVWVDTGIDGDGDGHTDRVAADIIRPREPAQAGQKIPVIMDASPYYSCCGRGNESQVKTYDAQGRPVGFPLYYDNYFVPRGYAVVLVDLTGTNKSQGCVDVGGRSDIASARAVVDWLNGRAGGYTASSGGSAVRPDWTNGSVGMIGKSYDGTIADGVAATGVAGLRTIVPISAISSWYDYYRSDGASFGSNPDGLARTVESSAASSRCAAVHRRLVSGAAPNGDFTSLWTERDYVLSAGKVRASVFAVHGLGDLNVKTINLGQWWDALAAHNVPRKLWLSQTGHVDPFDYRRAQWVDTLHRWFDHTLLGMDNGIDREPMVDVERHPDAWTTDPVWPPSGTANTVLRPVNGQTPGLGQLGTATPPSGSTATFTDDPQLGEQDWAAQPDSASSARLLYDTGPLAADLRLSGTGTVTVTATPSTSAARLSAVLVDYGPTTIRDYLGNGEGINTLSTKSCWGADRPGDSSCYYDTQTATTDVDLEVFSRGWADLGHYASLASGRTLTPGRAYTMTFRLSTVDHVVPQGHHLALVLAGTDGGEITAPSHPPTITLGLGGTSASLPVVGGAAAVRPEPGVHSAPAVRPDHLPRTTAPVGRLG</sequence>
<dbReference type="AlphaFoldDB" id="A0A5B2WUB3"/>